<dbReference type="InterPro" id="IPR000653">
    <property type="entry name" value="DegT/StrS_aminotransferase"/>
</dbReference>
<dbReference type="Proteomes" id="UP000886748">
    <property type="component" value="Unassembled WGS sequence"/>
</dbReference>
<accession>A0A9D1SQJ9</accession>
<reference evidence="6" key="2">
    <citation type="journal article" date="2021" name="PeerJ">
        <title>Extensive microbial diversity within the chicken gut microbiome revealed by metagenomics and culture.</title>
        <authorList>
            <person name="Gilroy R."/>
            <person name="Ravi A."/>
            <person name="Getino M."/>
            <person name="Pursley I."/>
            <person name="Horton D.L."/>
            <person name="Alikhan N.F."/>
            <person name="Baker D."/>
            <person name="Gharbi K."/>
            <person name="Hall N."/>
            <person name="Watson M."/>
            <person name="Adriaenssens E.M."/>
            <person name="Foster-Nyarko E."/>
            <person name="Jarju S."/>
            <person name="Secka A."/>
            <person name="Antonio M."/>
            <person name="Oren A."/>
            <person name="Chaudhuri R.R."/>
            <person name="La Ragione R."/>
            <person name="Hildebrand F."/>
            <person name="Pallen M.J."/>
        </authorList>
    </citation>
    <scope>NUCLEOTIDE SEQUENCE</scope>
    <source>
        <strain evidence="6">CHK154-7741</strain>
    </source>
</reference>
<dbReference type="GO" id="GO:0008483">
    <property type="term" value="F:transaminase activity"/>
    <property type="evidence" value="ECO:0007669"/>
    <property type="project" value="UniProtKB-KW"/>
</dbReference>
<evidence type="ECO:0000256" key="1">
    <source>
        <dbReference type="ARBA" id="ARBA00022898"/>
    </source>
</evidence>
<dbReference type="SUPFAM" id="SSF53383">
    <property type="entry name" value="PLP-dependent transferases"/>
    <property type="match status" value="1"/>
</dbReference>
<evidence type="ECO:0000256" key="5">
    <source>
        <dbReference type="RuleBase" id="RU004508"/>
    </source>
</evidence>
<evidence type="ECO:0000313" key="7">
    <source>
        <dbReference type="Proteomes" id="UP000886748"/>
    </source>
</evidence>
<gene>
    <name evidence="6" type="ORF">IAD26_00010</name>
</gene>
<evidence type="ECO:0000256" key="2">
    <source>
        <dbReference type="ARBA" id="ARBA00037999"/>
    </source>
</evidence>
<sequence>MIKFLDLHKINERFRNEIDERITQVLDSGWYILGEQVRVFEKNFANFCGVKHCIGCANGLDALNLIIKGFGFTDGDEIIVPANTYIASILAISQNGCKPILVEPDINTYNINPDLIEQKITDKTKAIMVVHLYGQAVEMEKIWDIANRYNLKIIEDSAQSHGAMYKGKRAGNLGDASGFSFYPGKNLGCLGDGGCVTTNDDELAYRIRAIANYGSDYKYHHIFKGTNSRLDEIQAAVLDIKLKHLDEDNDRRREIAKFYRENIKNPNIILPQLKEEENHVWHIFAVRINDRDRLKKYLEGNGIETNIHYPTAPHKQECYKELEHLSFPVSEKIHKEILSLPISPVLTNEEVTKIVKVINDYE</sequence>
<dbReference type="Gene3D" id="3.40.640.10">
    <property type="entry name" value="Type I PLP-dependent aspartate aminotransferase-like (Major domain)"/>
    <property type="match status" value="1"/>
</dbReference>
<dbReference type="PANTHER" id="PTHR30244">
    <property type="entry name" value="TRANSAMINASE"/>
    <property type="match status" value="1"/>
</dbReference>
<dbReference type="AlphaFoldDB" id="A0A9D1SQJ9"/>
<comment type="caution">
    <text evidence="6">The sequence shown here is derived from an EMBL/GenBank/DDBJ whole genome shotgun (WGS) entry which is preliminary data.</text>
</comment>
<dbReference type="Gene3D" id="3.90.1150.10">
    <property type="entry name" value="Aspartate Aminotransferase, domain 1"/>
    <property type="match status" value="1"/>
</dbReference>
<dbReference type="Pfam" id="PF01041">
    <property type="entry name" value="DegT_DnrJ_EryC1"/>
    <property type="match status" value="1"/>
</dbReference>
<dbReference type="PANTHER" id="PTHR30244:SF36">
    <property type="entry name" value="3-OXO-GLUCOSE-6-PHOSPHATE:GLUTAMATE AMINOTRANSFERASE"/>
    <property type="match status" value="1"/>
</dbReference>
<dbReference type="CDD" id="cd00616">
    <property type="entry name" value="AHBA_syn"/>
    <property type="match status" value="1"/>
</dbReference>
<proteinExistence type="inferred from homology"/>
<organism evidence="6 7">
    <name type="scientific">Candidatus Limenecus avicola</name>
    <dbReference type="NCBI Taxonomy" id="2840847"/>
    <lineage>
        <taxon>Bacteria</taxon>
        <taxon>Bacillati</taxon>
        <taxon>Bacillota</taxon>
        <taxon>Clostridia</taxon>
        <taxon>Eubacteriales</taxon>
        <taxon>Clostridiaceae</taxon>
        <taxon>Clostridiaceae incertae sedis</taxon>
        <taxon>Candidatus Limenecus</taxon>
    </lineage>
</organism>
<dbReference type="EMBL" id="DVOD01000001">
    <property type="protein sequence ID" value="HIU91494.1"/>
    <property type="molecule type" value="Genomic_DNA"/>
</dbReference>
<keyword evidence="6" id="KW-0032">Aminotransferase</keyword>
<name>A0A9D1SQJ9_9CLOT</name>
<comment type="similarity">
    <text evidence="2 5">Belongs to the DegT/DnrJ/EryC1 family.</text>
</comment>
<evidence type="ECO:0000256" key="4">
    <source>
        <dbReference type="PIRSR" id="PIRSR000390-2"/>
    </source>
</evidence>
<reference evidence="6" key="1">
    <citation type="submission" date="2020-10" db="EMBL/GenBank/DDBJ databases">
        <authorList>
            <person name="Gilroy R."/>
        </authorList>
    </citation>
    <scope>NUCLEOTIDE SEQUENCE</scope>
    <source>
        <strain evidence="6">CHK154-7741</strain>
    </source>
</reference>
<dbReference type="PIRSF" id="PIRSF000390">
    <property type="entry name" value="PLP_StrS"/>
    <property type="match status" value="1"/>
</dbReference>
<evidence type="ECO:0000313" key="6">
    <source>
        <dbReference type="EMBL" id="HIU91494.1"/>
    </source>
</evidence>
<protein>
    <submittedName>
        <fullName evidence="6">DegT/DnrJ/EryC1/StrS family aminotransferase</fullName>
    </submittedName>
</protein>
<dbReference type="GO" id="GO:0030170">
    <property type="term" value="F:pyridoxal phosphate binding"/>
    <property type="evidence" value="ECO:0007669"/>
    <property type="project" value="TreeGrafter"/>
</dbReference>
<keyword evidence="1 4" id="KW-0663">Pyridoxal phosphate</keyword>
<evidence type="ECO:0000256" key="3">
    <source>
        <dbReference type="PIRSR" id="PIRSR000390-1"/>
    </source>
</evidence>
<dbReference type="InterPro" id="IPR015422">
    <property type="entry name" value="PyrdxlP-dep_Trfase_small"/>
</dbReference>
<dbReference type="InterPro" id="IPR015421">
    <property type="entry name" value="PyrdxlP-dep_Trfase_major"/>
</dbReference>
<feature type="active site" description="Proton acceptor" evidence="3">
    <location>
        <position position="185"/>
    </location>
</feature>
<keyword evidence="6" id="KW-0808">Transferase</keyword>
<feature type="modified residue" description="N6-(pyridoxal phosphate)lysine" evidence="4">
    <location>
        <position position="185"/>
    </location>
</feature>
<dbReference type="FunFam" id="3.40.640.10:FF:000089">
    <property type="entry name" value="Aminotransferase, DegT/DnrJ/EryC1/StrS family"/>
    <property type="match status" value="1"/>
</dbReference>
<dbReference type="GO" id="GO:0000271">
    <property type="term" value="P:polysaccharide biosynthetic process"/>
    <property type="evidence" value="ECO:0007669"/>
    <property type="project" value="TreeGrafter"/>
</dbReference>
<dbReference type="InterPro" id="IPR015424">
    <property type="entry name" value="PyrdxlP-dep_Trfase"/>
</dbReference>